<proteinExistence type="predicted"/>
<reference evidence="2" key="1">
    <citation type="journal article" date="2013" name="Nature">
        <title>Draft genome of the wheat A-genome progenitor Triticum urartu.</title>
        <authorList>
            <person name="Ling H.Q."/>
            <person name="Zhao S."/>
            <person name="Liu D."/>
            <person name="Wang J."/>
            <person name="Sun H."/>
            <person name="Zhang C."/>
            <person name="Fan H."/>
            <person name="Li D."/>
            <person name="Dong L."/>
            <person name="Tao Y."/>
            <person name="Gao C."/>
            <person name="Wu H."/>
            <person name="Li Y."/>
            <person name="Cui Y."/>
            <person name="Guo X."/>
            <person name="Zheng S."/>
            <person name="Wang B."/>
            <person name="Yu K."/>
            <person name="Liang Q."/>
            <person name="Yang W."/>
            <person name="Lou X."/>
            <person name="Chen J."/>
            <person name="Feng M."/>
            <person name="Jian J."/>
            <person name="Zhang X."/>
            <person name="Luo G."/>
            <person name="Jiang Y."/>
            <person name="Liu J."/>
            <person name="Wang Z."/>
            <person name="Sha Y."/>
            <person name="Zhang B."/>
            <person name="Wu H."/>
            <person name="Tang D."/>
            <person name="Shen Q."/>
            <person name="Xue P."/>
            <person name="Zou S."/>
            <person name="Wang X."/>
            <person name="Liu X."/>
            <person name="Wang F."/>
            <person name="Yang Y."/>
            <person name="An X."/>
            <person name="Dong Z."/>
            <person name="Zhang K."/>
            <person name="Zhang X."/>
            <person name="Luo M.C."/>
            <person name="Dvorak J."/>
            <person name="Tong Y."/>
            <person name="Wang J."/>
            <person name="Yang H."/>
            <person name="Li Z."/>
            <person name="Wang D."/>
            <person name="Zhang A."/>
            <person name="Wang J."/>
        </authorList>
    </citation>
    <scope>NUCLEOTIDE SEQUENCE</scope>
</reference>
<dbReference type="SMART" id="SM00320">
    <property type="entry name" value="WD40"/>
    <property type="match status" value="5"/>
</dbReference>
<dbReference type="Pfam" id="PF00400">
    <property type="entry name" value="WD40"/>
    <property type="match status" value="4"/>
</dbReference>
<protein>
    <submittedName>
        <fullName evidence="2">Glutamate-rich WD repeat-containing protein 1</fullName>
    </submittedName>
</protein>
<dbReference type="InterPro" id="IPR001680">
    <property type="entry name" value="WD40_rpt"/>
</dbReference>
<dbReference type="AlphaFoldDB" id="M7Z8F3"/>
<feature type="compositionally biased region" description="Polar residues" evidence="1">
    <location>
        <begin position="17"/>
        <end position="32"/>
    </location>
</feature>
<evidence type="ECO:0000313" key="2">
    <source>
        <dbReference type="EMBL" id="EMS48645.1"/>
    </source>
</evidence>
<feature type="compositionally biased region" description="Low complexity" evidence="1">
    <location>
        <begin position="34"/>
        <end position="45"/>
    </location>
</feature>
<dbReference type="EMBL" id="KD250404">
    <property type="protein sequence ID" value="EMS48645.1"/>
    <property type="molecule type" value="Genomic_DNA"/>
</dbReference>
<dbReference type="STRING" id="4572.M7Z8F3"/>
<dbReference type="eggNOG" id="KOG0017">
    <property type="taxonomic scope" value="Eukaryota"/>
</dbReference>
<feature type="region of interest" description="Disordered" evidence="1">
    <location>
        <begin position="1"/>
        <end position="84"/>
    </location>
</feature>
<evidence type="ECO:0000256" key="1">
    <source>
        <dbReference type="SAM" id="MobiDB-lite"/>
    </source>
</evidence>
<name>M7Z8F3_TRIUA</name>
<dbReference type="GO" id="GO:0005730">
    <property type="term" value="C:nucleolus"/>
    <property type="evidence" value="ECO:0007669"/>
    <property type="project" value="TreeGrafter"/>
</dbReference>
<gene>
    <name evidence="2" type="ORF">TRIUR3_31287</name>
</gene>
<feature type="region of interest" description="Disordered" evidence="1">
    <location>
        <begin position="239"/>
        <end position="270"/>
    </location>
</feature>
<sequence length="600" mass="65152">MLSDAPGGPSARIDPDPTSSPGSFVAPSSTTEDLAGAGSSASLGSAGSGGSADPVAQQDAGSSAHTPATPPRTRLQTGKPHTVNETLADPIWKKAMDEEVHALHKNNTWHLIPSHPGKSMIDCKWVFGVKRRSDGTIERYKARLFAKGFKQREYATDLLSKAGLQGCKPSSTPLSSSEKLSLVEGQPLNQEDGTRYRSLVGALQYLTLSRPDISFASEKASWNYAGIFKLSNIKRKKREPIPSSALDGDDDMDSDSSSDEDDEEINEDAEPILHLQKVAHEGSINRIRSMNQKPEICATWGDTGHVQVWDFSSFIASLEDPGTVTHKDNGIIHNHVPLKVFSGHKDEGYAIDWSPNVTGRLVSGDCNKCIHLWEPTSSDWSVDAKPFVGHSASVEDLQWNPTEENMFASCSVDGTIAIWDIRIGRNPCYAPVKVHNSDVNVISWNSLAGSLIASGCDDGSISVHDIRAIESGEPGKSLVAHFAYHKHPITSVEWSPYEASTLAVSSADNQLTIWDLSLERDAEEEAEFKAKMKEQANAPRDLPPQLLFVHQGQKDLKELHWHPQIPGMIISTAADGFNVLMPSNIDATIPSAGASIPMRM</sequence>
<dbReference type="PANTHER" id="PTHR45903:SF3">
    <property type="entry name" value="HISTONE-BINDING PROTEIN RBBP4 N-TERMINAL DOMAIN-CONTAINING PROTEIN"/>
    <property type="match status" value="1"/>
</dbReference>
<dbReference type="PROSITE" id="PS50294">
    <property type="entry name" value="WD_REPEATS_REGION"/>
    <property type="match status" value="2"/>
</dbReference>
<feature type="compositionally biased region" description="Acidic residues" evidence="1">
    <location>
        <begin position="247"/>
        <end position="270"/>
    </location>
</feature>
<dbReference type="GO" id="GO:0042254">
    <property type="term" value="P:ribosome biogenesis"/>
    <property type="evidence" value="ECO:0007669"/>
    <property type="project" value="TreeGrafter"/>
</dbReference>
<dbReference type="PANTHER" id="PTHR45903">
    <property type="entry name" value="GLUTAMATE-RICH WD REPEAT-CONTAINING PROTEIN 1"/>
    <property type="match status" value="1"/>
</dbReference>
<dbReference type="SUPFAM" id="SSF50978">
    <property type="entry name" value="WD40 repeat-like"/>
    <property type="match status" value="1"/>
</dbReference>
<accession>M7Z8F3</accession>
<dbReference type="InterPro" id="IPR015943">
    <property type="entry name" value="WD40/YVTN_repeat-like_dom_sf"/>
</dbReference>
<dbReference type="InterPro" id="IPR036322">
    <property type="entry name" value="WD40_repeat_dom_sf"/>
</dbReference>
<organism evidence="2">
    <name type="scientific">Triticum urartu</name>
    <name type="common">Red wild einkorn</name>
    <name type="synonym">Crithodium urartu</name>
    <dbReference type="NCBI Taxonomy" id="4572"/>
    <lineage>
        <taxon>Eukaryota</taxon>
        <taxon>Viridiplantae</taxon>
        <taxon>Streptophyta</taxon>
        <taxon>Embryophyta</taxon>
        <taxon>Tracheophyta</taxon>
        <taxon>Spermatophyta</taxon>
        <taxon>Magnoliopsida</taxon>
        <taxon>Liliopsida</taxon>
        <taxon>Poales</taxon>
        <taxon>Poaceae</taxon>
        <taxon>BOP clade</taxon>
        <taxon>Pooideae</taxon>
        <taxon>Triticodae</taxon>
        <taxon>Triticeae</taxon>
        <taxon>Triticinae</taxon>
        <taxon>Triticum</taxon>
    </lineage>
</organism>
<dbReference type="InterPro" id="IPR051972">
    <property type="entry name" value="Glutamate-rich_WD_repeat"/>
</dbReference>
<dbReference type="PROSITE" id="PS50082">
    <property type="entry name" value="WD_REPEATS_2"/>
    <property type="match status" value="3"/>
</dbReference>
<dbReference type="Gene3D" id="2.130.10.10">
    <property type="entry name" value="YVTN repeat-like/Quinoprotein amine dehydrogenase"/>
    <property type="match status" value="1"/>
</dbReference>
<dbReference type="eggNOG" id="KOG0302">
    <property type="taxonomic scope" value="Eukaryota"/>
</dbReference>